<gene>
    <name evidence="2" type="ORF">EXIGLDRAFT_591831</name>
</gene>
<accession>A0A165BDS0</accession>
<organism evidence="2 3">
    <name type="scientific">Exidia glandulosa HHB12029</name>
    <dbReference type="NCBI Taxonomy" id="1314781"/>
    <lineage>
        <taxon>Eukaryota</taxon>
        <taxon>Fungi</taxon>
        <taxon>Dikarya</taxon>
        <taxon>Basidiomycota</taxon>
        <taxon>Agaricomycotina</taxon>
        <taxon>Agaricomycetes</taxon>
        <taxon>Auriculariales</taxon>
        <taxon>Exidiaceae</taxon>
        <taxon>Exidia</taxon>
    </lineage>
</organism>
<feature type="compositionally biased region" description="Basic and acidic residues" evidence="1">
    <location>
        <begin position="292"/>
        <end position="306"/>
    </location>
</feature>
<feature type="non-terminal residue" evidence="2">
    <location>
        <position position="372"/>
    </location>
</feature>
<reference evidence="2 3" key="1">
    <citation type="journal article" date="2016" name="Mol. Biol. Evol.">
        <title>Comparative Genomics of Early-Diverging Mushroom-Forming Fungi Provides Insights into the Origins of Lignocellulose Decay Capabilities.</title>
        <authorList>
            <person name="Nagy L.G."/>
            <person name="Riley R."/>
            <person name="Tritt A."/>
            <person name="Adam C."/>
            <person name="Daum C."/>
            <person name="Floudas D."/>
            <person name="Sun H."/>
            <person name="Yadav J.S."/>
            <person name="Pangilinan J."/>
            <person name="Larsson K.H."/>
            <person name="Matsuura K."/>
            <person name="Barry K."/>
            <person name="Labutti K."/>
            <person name="Kuo R."/>
            <person name="Ohm R.A."/>
            <person name="Bhattacharya S.S."/>
            <person name="Shirouzu T."/>
            <person name="Yoshinaga Y."/>
            <person name="Martin F.M."/>
            <person name="Grigoriev I.V."/>
            <person name="Hibbett D.S."/>
        </authorList>
    </citation>
    <scope>NUCLEOTIDE SEQUENCE [LARGE SCALE GENOMIC DNA]</scope>
    <source>
        <strain evidence="2 3">HHB12029</strain>
    </source>
</reference>
<feature type="compositionally biased region" description="Acidic residues" evidence="1">
    <location>
        <begin position="307"/>
        <end position="324"/>
    </location>
</feature>
<evidence type="ECO:0008006" key="4">
    <source>
        <dbReference type="Google" id="ProtNLM"/>
    </source>
</evidence>
<protein>
    <recommendedName>
        <fullName evidence="4">Helitron helicase-like domain-containing protein</fullName>
    </recommendedName>
</protein>
<dbReference type="AlphaFoldDB" id="A0A165BDS0"/>
<dbReference type="EMBL" id="KV426484">
    <property type="protein sequence ID" value="KZV80405.1"/>
    <property type="molecule type" value="Genomic_DNA"/>
</dbReference>
<evidence type="ECO:0000313" key="2">
    <source>
        <dbReference type="EMBL" id="KZV80405.1"/>
    </source>
</evidence>
<dbReference type="InParanoid" id="A0A165BDS0"/>
<feature type="non-terminal residue" evidence="2">
    <location>
        <position position="1"/>
    </location>
</feature>
<proteinExistence type="predicted"/>
<sequence>QGLLGRVTAFYGCVEAQGRGTLHCHMMVWIDGALNPNEIKERVLADMNGEFQKRLLAVLDDTISNCVPDDPPDVEIPVPSSAHHPCSVRGPDLSAALPQLQPARQLDLRNVVLKSQMHTHSGTCFKYWKGTGPRECRFDLDAANYCPESSFDPETGEINLRCLNGLVNNYNPTMIEALRCNMDIKFIGSGQSAKAILYYVTDYITKSPLKAHVAYAALEMAVRKLNENESAEESDTQLRAKRLLQKCSYAMVSHQELSAQQVASYLTDCEDHFVSHEFRNLYWPGFERHIEKQDPSPECDRNRQDDSELVDNSDSDTASQDDDDDHVVLHEALDEPAEDEVVLTVDDGRIMARSGQLADYICRGVALDALCL</sequence>
<dbReference type="STRING" id="1314781.A0A165BDS0"/>
<dbReference type="OrthoDB" id="10007484at2759"/>
<feature type="region of interest" description="Disordered" evidence="1">
    <location>
        <begin position="292"/>
        <end position="324"/>
    </location>
</feature>
<name>A0A165BDS0_EXIGL</name>
<evidence type="ECO:0000256" key="1">
    <source>
        <dbReference type="SAM" id="MobiDB-lite"/>
    </source>
</evidence>
<dbReference type="Proteomes" id="UP000077266">
    <property type="component" value="Unassembled WGS sequence"/>
</dbReference>
<keyword evidence="3" id="KW-1185">Reference proteome</keyword>
<evidence type="ECO:0000313" key="3">
    <source>
        <dbReference type="Proteomes" id="UP000077266"/>
    </source>
</evidence>